<reference evidence="13" key="1">
    <citation type="submission" date="2017-09" db="EMBL/GenBank/DDBJ databases">
        <authorList>
            <person name="Varghese N."/>
            <person name="Submissions S."/>
        </authorList>
    </citation>
    <scope>NUCLEOTIDE SEQUENCE [LARGE SCALE GENOMIC DNA]</scope>
    <source>
        <strain evidence="13">MSL47</strain>
    </source>
</reference>
<evidence type="ECO:0000313" key="13">
    <source>
        <dbReference type="Proteomes" id="UP000219573"/>
    </source>
</evidence>
<name>A0A285I228_9FIRM</name>
<evidence type="ECO:0000256" key="2">
    <source>
        <dbReference type="ARBA" id="ARBA00022723"/>
    </source>
</evidence>
<keyword evidence="1 10" id="KW-0540">Nuclease</keyword>
<evidence type="ECO:0000256" key="4">
    <source>
        <dbReference type="ARBA" id="ARBA00022801"/>
    </source>
</evidence>
<dbReference type="GO" id="GO:0051607">
    <property type="term" value="P:defense response to virus"/>
    <property type="evidence" value="ECO:0007669"/>
    <property type="project" value="UniProtKB-UniRule"/>
</dbReference>
<keyword evidence="13" id="KW-1185">Reference proteome</keyword>
<dbReference type="Pfam" id="PF01867">
    <property type="entry name" value="Cas_Cas1"/>
    <property type="match status" value="1"/>
</dbReference>
<proteinExistence type="inferred from homology"/>
<keyword evidence="5 10" id="KW-0460">Magnesium</keyword>
<keyword evidence="4 10" id="KW-0378">Hydrolase</keyword>
<dbReference type="NCBIfam" id="TIGR00287">
    <property type="entry name" value="cas1"/>
    <property type="match status" value="1"/>
</dbReference>
<evidence type="ECO:0000313" key="12">
    <source>
        <dbReference type="EMBL" id="SNY41126.1"/>
    </source>
</evidence>
<dbReference type="GO" id="GO:0016787">
    <property type="term" value="F:hydrolase activity"/>
    <property type="evidence" value="ECO:0007669"/>
    <property type="project" value="UniProtKB-KW"/>
</dbReference>
<comment type="cofactor">
    <cofactor evidence="10">
        <name>Mg(2+)</name>
        <dbReference type="ChEBI" id="CHEBI:18420"/>
    </cofactor>
    <cofactor evidence="10">
        <name>Mn(2+)</name>
        <dbReference type="ChEBI" id="CHEBI:29035"/>
    </cofactor>
</comment>
<dbReference type="Proteomes" id="UP000219573">
    <property type="component" value="Unassembled WGS sequence"/>
</dbReference>
<evidence type="ECO:0000256" key="5">
    <source>
        <dbReference type="ARBA" id="ARBA00022842"/>
    </source>
</evidence>
<comment type="function">
    <text evidence="10">CRISPR (clustered regularly interspaced short palindromic repeat), is an adaptive immune system that provides protection against mobile genetic elements (viruses, transposable elements and conjugative plasmids). CRISPR clusters contain spacers, sequences complementary to antecedent mobile elements, and target invading nucleic acids. CRISPR clusters are transcribed and processed into CRISPR RNA (crRNA). Acts as a dsDNA endonuclease. Involved in the integration of spacer DNA into the CRISPR cassette.</text>
</comment>
<dbReference type="Gene3D" id="3.100.10.20">
    <property type="entry name" value="CRISPR-associated endonuclease Cas1, N-terminal domain"/>
    <property type="match status" value="1"/>
</dbReference>
<protein>
    <recommendedName>
        <fullName evidence="10">CRISPR-associated endonuclease Cas1</fullName>
        <ecNumber evidence="10">3.1.-.-</ecNumber>
    </recommendedName>
</protein>
<dbReference type="InterPro" id="IPR023843">
    <property type="entry name" value="CRISPR-assoc_Cas1_cyanobact"/>
</dbReference>
<dbReference type="InterPro" id="IPR002729">
    <property type="entry name" value="CRISPR-assoc_Cas1"/>
</dbReference>
<dbReference type="EMBL" id="OBDZ01000028">
    <property type="protein sequence ID" value="SNY41126.1"/>
    <property type="molecule type" value="Genomic_DNA"/>
</dbReference>
<evidence type="ECO:0000256" key="11">
    <source>
        <dbReference type="SAM" id="Phobius"/>
    </source>
</evidence>
<dbReference type="GO" id="GO:0004520">
    <property type="term" value="F:DNA endonuclease activity"/>
    <property type="evidence" value="ECO:0007669"/>
    <property type="project" value="InterPro"/>
</dbReference>
<evidence type="ECO:0000256" key="8">
    <source>
        <dbReference type="ARBA" id="ARBA00023211"/>
    </source>
</evidence>
<keyword evidence="8 10" id="KW-0464">Manganese</keyword>
<evidence type="ECO:0000256" key="3">
    <source>
        <dbReference type="ARBA" id="ARBA00022759"/>
    </source>
</evidence>
<evidence type="ECO:0000256" key="6">
    <source>
        <dbReference type="ARBA" id="ARBA00023118"/>
    </source>
</evidence>
<comment type="subunit">
    <text evidence="9 10">Homodimer, forms a heterotetramer with a Cas2 homodimer.</text>
</comment>
<keyword evidence="7 10" id="KW-0238">DNA-binding</keyword>
<dbReference type="InterPro" id="IPR050646">
    <property type="entry name" value="Cas1"/>
</dbReference>
<dbReference type="InterPro" id="IPR042211">
    <property type="entry name" value="CRISPR-assoc_Cas1_N"/>
</dbReference>
<evidence type="ECO:0000256" key="7">
    <source>
        <dbReference type="ARBA" id="ARBA00023125"/>
    </source>
</evidence>
<dbReference type="NCBIfam" id="TIGR04093">
    <property type="entry name" value="cas1_CYANO"/>
    <property type="match status" value="1"/>
</dbReference>
<dbReference type="GO" id="GO:0046872">
    <property type="term" value="F:metal ion binding"/>
    <property type="evidence" value="ECO:0007669"/>
    <property type="project" value="UniProtKB-UniRule"/>
</dbReference>
<evidence type="ECO:0000256" key="9">
    <source>
        <dbReference type="ARBA" id="ARBA00038592"/>
    </source>
</evidence>
<feature type="binding site" evidence="10">
    <location>
        <position position="238"/>
    </location>
    <ligand>
        <name>Mn(2+)</name>
        <dbReference type="ChEBI" id="CHEBI:29035"/>
    </ligand>
</feature>
<keyword evidence="3 10" id="KW-0255">Endonuclease</keyword>
<dbReference type="HAMAP" id="MF_01470">
    <property type="entry name" value="Cas1"/>
    <property type="match status" value="1"/>
</dbReference>
<dbReference type="EC" id="3.1.-.-" evidence="10"/>
<feature type="binding site" evidence="10">
    <location>
        <position position="223"/>
    </location>
    <ligand>
        <name>Mn(2+)</name>
        <dbReference type="ChEBI" id="CHEBI:29035"/>
    </ligand>
</feature>
<feature type="binding site" evidence="10">
    <location>
        <position position="158"/>
    </location>
    <ligand>
        <name>Mn(2+)</name>
        <dbReference type="ChEBI" id="CHEBI:29035"/>
    </ligand>
</feature>
<accession>A0A285I228</accession>
<keyword evidence="11" id="KW-0812">Transmembrane</keyword>
<dbReference type="PANTHER" id="PTHR34353:SF2">
    <property type="entry name" value="CRISPR-ASSOCIATED ENDONUCLEASE CAS1 1"/>
    <property type="match status" value="1"/>
</dbReference>
<keyword evidence="6 10" id="KW-0051">Antiviral defense</keyword>
<dbReference type="Gene3D" id="1.20.120.920">
    <property type="entry name" value="CRISPR-associated endonuclease Cas1, C-terminal domain"/>
    <property type="match status" value="1"/>
</dbReference>
<evidence type="ECO:0000256" key="10">
    <source>
        <dbReference type="HAMAP-Rule" id="MF_01470"/>
    </source>
</evidence>
<sequence>MSTVYITREDSGLYKKGERLIVKQGKKKVGDIPLVKVDQVVVFGDASISGALISLLLKANVPISYLSYYGKYKGRLVPEYSKNSLLRIEQFKACNDDAFCLKFAKRIVEGKLTNMRTLVMRDTRGDRSKEVDRVLDKMKYMIEKVDSGDCIDVVRGYEGIGSRYYFSIFNSVLSDEFEFKKRTRRPPKDPINCLLSFGYTLLLNDVLAALYLVGFDPYIGCFHSNQYGKPSLALDLMEEFRPVIVDSVIKTMVNKGMIGQDGFENKYGTVNMKDKVRNLFLEQYEQRLRTEFTHPIFKYKVNWRRCLELQARLLSKVMMGEIEEYPPLVVR</sequence>
<keyword evidence="2 10" id="KW-0479">Metal-binding</keyword>
<feature type="transmembrane region" description="Helical" evidence="11">
    <location>
        <begin position="191"/>
        <end position="213"/>
    </location>
</feature>
<comment type="similarity">
    <text evidence="10">Belongs to the CRISPR-associated endonuclease Cas1 family.</text>
</comment>
<dbReference type="InterPro" id="IPR042206">
    <property type="entry name" value="CRISPR-assoc_Cas1_C"/>
</dbReference>
<dbReference type="AlphaFoldDB" id="A0A285I228"/>
<gene>
    <name evidence="10" type="primary">cas1</name>
    <name evidence="12" type="ORF">SAMN06265827_1287</name>
</gene>
<dbReference type="RefSeq" id="WP_097019019.1">
    <property type="nucleotide sequence ID" value="NZ_OBDZ01000028.1"/>
</dbReference>
<dbReference type="GO" id="GO:0043571">
    <property type="term" value="P:maintenance of CRISPR repeat elements"/>
    <property type="evidence" value="ECO:0007669"/>
    <property type="project" value="UniProtKB-UniRule"/>
</dbReference>
<organism evidence="12 13">
    <name type="scientific">Orenia metallireducens</name>
    <dbReference type="NCBI Taxonomy" id="1413210"/>
    <lineage>
        <taxon>Bacteria</taxon>
        <taxon>Bacillati</taxon>
        <taxon>Bacillota</taxon>
        <taxon>Clostridia</taxon>
        <taxon>Halanaerobiales</taxon>
        <taxon>Halobacteroidaceae</taxon>
        <taxon>Orenia</taxon>
    </lineage>
</organism>
<keyword evidence="11" id="KW-0472">Membrane</keyword>
<evidence type="ECO:0000256" key="1">
    <source>
        <dbReference type="ARBA" id="ARBA00022722"/>
    </source>
</evidence>
<keyword evidence="11" id="KW-1133">Transmembrane helix</keyword>
<dbReference type="PANTHER" id="PTHR34353">
    <property type="entry name" value="CRISPR-ASSOCIATED ENDONUCLEASE CAS1 1"/>
    <property type="match status" value="1"/>
</dbReference>
<dbReference type="CDD" id="cd09634">
    <property type="entry name" value="Cas1_I-II-III"/>
    <property type="match status" value="1"/>
</dbReference>
<dbReference type="GO" id="GO:0003677">
    <property type="term" value="F:DNA binding"/>
    <property type="evidence" value="ECO:0007669"/>
    <property type="project" value="UniProtKB-KW"/>
</dbReference>